<evidence type="ECO:0000313" key="3">
    <source>
        <dbReference type="EMBL" id="STZ69252.1"/>
    </source>
</evidence>
<keyword evidence="2 3" id="KW-0808">Transferase</keyword>
<dbReference type="CDD" id="cd03789">
    <property type="entry name" value="GT9_LPS_heptosyltransferase"/>
    <property type="match status" value="1"/>
</dbReference>
<evidence type="ECO:0000256" key="1">
    <source>
        <dbReference type="ARBA" id="ARBA00022676"/>
    </source>
</evidence>
<gene>
    <name evidence="3" type="primary">rfaQ</name>
    <name evidence="3" type="ORF">NCTC11179_02756</name>
</gene>
<dbReference type="GO" id="GO:0009244">
    <property type="term" value="P:lipopolysaccharide core region biosynthetic process"/>
    <property type="evidence" value="ECO:0007669"/>
    <property type="project" value="TreeGrafter"/>
</dbReference>
<evidence type="ECO:0000313" key="4">
    <source>
        <dbReference type="Proteomes" id="UP000255024"/>
    </source>
</evidence>
<dbReference type="EC" id="2.-.-.-" evidence="3"/>
<reference evidence="3 4" key="1">
    <citation type="submission" date="2018-06" db="EMBL/GenBank/DDBJ databases">
        <authorList>
            <consortium name="Pathogen Informatics"/>
            <person name="Doyle S."/>
        </authorList>
    </citation>
    <scope>NUCLEOTIDE SEQUENCE [LARGE SCALE GENOMIC DNA]</scope>
    <source>
        <strain evidence="3 4">NCTC11179</strain>
    </source>
</reference>
<sequence>MFAKAWIITLFLFKINHILVKGLKHIVIFRLSAMGDVAMTVPVIRALIEQHPALRVTVVSRPFFKPFFKGIDRVDFFPVDVKKKHKGFLGLIRLYQDIKRLKPDYFADFHNVLRAQIVRTLFKLSGVPTAALDKGRATKKALTRAENKIFKPVQTMVENHCSTLQQLGFSVSLEHPNFPPKTALAPELEVYSKEQHKTWIGIAPFAQYDSKVYPLDLMQNVVDELAEQENHLIFLFGGGEKEIALLNQVKRDNDNVIVMAGKVKLEVEMNLIQHLDVMLSMDSGNAHIAAMLGVKVVTLWGATHPYAGFAPFNQPIDYCMTADRTQYPLLPTSVYGNKKVEGYEDAMRTIDPADVCKKVLEVAQKK</sequence>
<name>A0A378U4M1_MYROD</name>
<proteinExistence type="predicted"/>
<keyword evidence="4" id="KW-1185">Reference proteome</keyword>
<dbReference type="Pfam" id="PF01075">
    <property type="entry name" value="Glyco_transf_9"/>
    <property type="match status" value="1"/>
</dbReference>
<organism evidence="3 4">
    <name type="scientific">Myroides odoratus</name>
    <name type="common">Flavobacterium odoratum</name>
    <dbReference type="NCBI Taxonomy" id="256"/>
    <lineage>
        <taxon>Bacteria</taxon>
        <taxon>Pseudomonadati</taxon>
        <taxon>Bacteroidota</taxon>
        <taxon>Flavobacteriia</taxon>
        <taxon>Flavobacteriales</taxon>
        <taxon>Flavobacteriaceae</taxon>
        <taxon>Myroides</taxon>
    </lineage>
</organism>
<dbReference type="SUPFAM" id="SSF53756">
    <property type="entry name" value="UDP-Glycosyltransferase/glycogen phosphorylase"/>
    <property type="match status" value="1"/>
</dbReference>
<dbReference type="AlphaFoldDB" id="A0A378U4M1"/>
<dbReference type="GO" id="GO:0005829">
    <property type="term" value="C:cytosol"/>
    <property type="evidence" value="ECO:0007669"/>
    <property type="project" value="TreeGrafter"/>
</dbReference>
<dbReference type="GO" id="GO:0008713">
    <property type="term" value="F:ADP-heptose-lipopolysaccharide heptosyltransferase activity"/>
    <property type="evidence" value="ECO:0007669"/>
    <property type="project" value="TreeGrafter"/>
</dbReference>
<dbReference type="PANTHER" id="PTHR30160:SF22">
    <property type="entry name" value="LIPOPOLYSACCHARIDE CORE BIOSYNTHESIS PROTEIN"/>
    <property type="match status" value="1"/>
</dbReference>
<dbReference type="InterPro" id="IPR002201">
    <property type="entry name" value="Glyco_trans_9"/>
</dbReference>
<evidence type="ECO:0000256" key="2">
    <source>
        <dbReference type="ARBA" id="ARBA00022679"/>
    </source>
</evidence>
<dbReference type="InterPro" id="IPR051199">
    <property type="entry name" value="LPS_LOS_Heptosyltrfase"/>
</dbReference>
<dbReference type="Gene3D" id="3.40.50.2000">
    <property type="entry name" value="Glycogen Phosphorylase B"/>
    <property type="match status" value="2"/>
</dbReference>
<dbReference type="EMBL" id="UGQL01000002">
    <property type="protein sequence ID" value="STZ69252.1"/>
    <property type="molecule type" value="Genomic_DNA"/>
</dbReference>
<dbReference type="Proteomes" id="UP000255024">
    <property type="component" value="Unassembled WGS sequence"/>
</dbReference>
<dbReference type="PANTHER" id="PTHR30160">
    <property type="entry name" value="TETRAACYLDISACCHARIDE 4'-KINASE-RELATED"/>
    <property type="match status" value="1"/>
</dbReference>
<protein>
    <submittedName>
        <fullName evidence="3">Lipopolysaccharide core heptosyltransferase rfaQ</fullName>
        <ecNumber evidence="3">2.-.-.-</ecNumber>
    </submittedName>
</protein>
<keyword evidence="1" id="KW-0328">Glycosyltransferase</keyword>
<accession>A0A378U4M1</accession>